<evidence type="ECO:0000259" key="1">
    <source>
        <dbReference type="Pfam" id="PF01973"/>
    </source>
</evidence>
<name>A0A3B1B973_9ZZZZ</name>
<gene>
    <name evidence="2" type="ORF">MNBD_NITROSPINAE04-1686</name>
</gene>
<dbReference type="PANTHER" id="PTHR41786">
    <property type="entry name" value="MOTILITY ACCESSORY FACTOR MAF"/>
    <property type="match status" value="1"/>
</dbReference>
<dbReference type="PANTHER" id="PTHR41786:SF1">
    <property type="entry name" value="6-HYDROXYMETHYLPTERIN DIPHOSPHOKINASE MPTE-LIKE DOMAIN-CONTAINING PROTEIN"/>
    <property type="match status" value="1"/>
</dbReference>
<feature type="domain" description="6-hydroxymethylpterin diphosphokinase MptE-like" evidence="1">
    <location>
        <begin position="28"/>
        <end position="196"/>
    </location>
</feature>
<reference evidence="2" key="1">
    <citation type="submission" date="2018-06" db="EMBL/GenBank/DDBJ databases">
        <authorList>
            <person name="Zhirakovskaya E."/>
        </authorList>
    </citation>
    <scope>NUCLEOTIDE SEQUENCE</scope>
</reference>
<dbReference type="EMBL" id="UOGA01000018">
    <property type="protein sequence ID" value="VAX14836.1"/>
    <property type="molecule type" value="Genomic_DNA"/>
</dbReference>
<dbReference type="AlphaFoldDB" id="A0A3B1B973"/>
<organism evidence="2">
    <name type="scientific">hydrothermal vent metagenome</name>
    <dbReference type="NCBI Taxonomy" id="652676"/>
    <lineage>
        <taxon>unclassified sequences</taxon>
        <taxon>metagenomes</taxon>
        <taxon>ecological metagenomes</taxon>
    </lineage>
</organism>
<sequence>MVDHKRLFEVKSATISNFNELWTANFKSNRSLIARYPGVTSLFEKFVDVPAVVVGAGPSLDKNIRWLAPAQDHALIIAVDTILGALEKTGVRPTIAVSLDPQPDIAMMFEGVASSGIPLVAPTIAHPSVLEAWKGELVFYNKFAPDIPRLVEIGQSNPDTGYLIPGGSVLSIGLDLAFRMGANPIAFIGQDLSYPKGSAYSKNTIYGDAGYEQLLKEKLGDMVTDTDIFGQETPTQKSLFVTKQWMEWAFTTWKRKNKADFYNCTEGGIVTKHCQITTFEEWVMKFCKEKKNFKWAIQKALKRKKR</sequence>
<dbReference type="InterPro" id="IPR002826">
    <property type="entry name" value="MptE-like"/>
</dbReference>
<proteinExistence type="predicted"/>
<protein>
    <submittedName>
        <fullName evidence="2">Motility accessory factor</fullName>
    </submittedName>
</protein>
<accession>A0A3B1B973</accession>
<evidence type="ECO:0000313" key="2">
    <source>
        <dbReference type="EMBL" id="VAX14836.1"/>
    </source>
</evidence>
<dbReference type="Pfam" id="PF01973">
    <property type="entry name" value="MptE-like"/>
    <property type="match status" value="1"/>
</dbReference>